<feature type="chain" id="PRO_5014141722" evidence="2">
    <location>
        <begin position="19"/>
        <end position="173"/>
    </location>
</feature>
<dbReference type="OrthoDB" id="6118220at2759"/>
<evidence type="ECO:0000256" key="2">
    <source>
        <dbReference type="SAM" id="SignalP"/>
    </source>
</evidence>
<gene>
    <name evidence="3" type="ORF">llap_8634</name>
</gene>
<keyword evidence="3" id="KW-0808">Transferase</keyword>
<organism evidence="3 4">
    <name type="scientific">Limosa lapponica baueri</name>
    <dbReference type="NCBI Taxonomy" id="1758121"/>
    <lineage>
        <taxon>Eukaryota</taxon>
        <taxon>Metazoa</taxon>
        <taxon>Chordata</taxon>
        <taxon>Craniata</taxon>
        <taxon>Vertebrata</taxon>
        <taxon>Euteleostomi</taxon>
        <taxon>Archelosauria</taxon>
        <taxon>Archosauria</taxon>
        <taxon>Dinosauria</taxon>
        <taxon>Saurischia</taxon>
        <taxon>Theropoda</taxon>
        <taxon>Coelurosauria</taxon>
        <taxon>Aves</taxon>
        <taxon>Neognathae</taxon>
        <taxon>Neoaves</taxon>
        <taxon>Charadriiformes</taxon>
        <taxon>Scolopacidae</taxon>
        <taxon>Limosa</taxon>
    </lineage>
</organism>
<dbReference type="EMBL" id="KZ506168">
    <property type="protein sequence ID" value="PKU41059.1"/>
    <property type="molecule type" value="Genomic_DNA"/>
</dbReference>
<reference evidence="4" key="2">
    <citation type="submission" date="2017-12" db="EMBL/GenBank/DDBJ databases">
        <title>Genome sequence of the Bar-tailed Godwit (Limosa lapponica baueri).</title>
        <authorList>
            <person name="Lima N.C.B."/>
            <person name="Parody-Merino A.M."/>
            <person name="Battley P.F."/>
            <person name="Fidler A.E."/>
            <person name="Prosdocimi F."/>
        </authorList>
    </citation>
    <scope>NUCLEOTIDE SEQUENCE [LARGE SCALE GENOMIC DNA]</scope>
</reference>
<dbReference type="GO" id="GO:0061343">
    <property type="term" value="P:cell adhesion involved in heart morphogenesis"/>
    <property type="evidence" value="ECO:0007669"/>
    <property type="project" value="TreeGrafter"/>
</dbReference>
<dbReference type="GO" id="GO:0016301">
    <property type="term" value="F:kinase activity"/>
    <property type="evidence" value="ECO:0007669"/>
    <property type="project" value="UniProtKB-KW"/>
</dbReference>
<reference evidence="4" key="1">
    <citation type="submission" date="2017-11" db="EMBL/GenBank/DDBJ databases">
        <authorList>
            <person name="Lima N.C."/>
            <person name="Parody-Merino A.M."/>
            <person name="Battley P.F."/>
            <person name="Fidler A.E."/>
            <person name="Prosdocimi F."/>
        </authorList>
    </citation>
    <scope>NUCLEOTIDE SEQUENCE [LARGE SCALE GENOMIC DNA]</scope>
</reference>
<dbReference type="Proteomes" id="UP000233556">
    <property type="component" value="Unassembled WGS sequence"/>
</dbReference>
<evidence type="ECO:0000256" key="1">
    <source>
        <dbReference type="SAM" id="MobiDB-lite"/>
    </source>
</evidence>
<keyword evidence="4" id="KW-1185">Reference proteome</keyword>
<protein>
    <submittedName>
        <fullName evidence="3">Glycerol kinase</fullName>
    </submittedName>
</protein>
<dbReference type="AlphaFoldDB" id="A0A2I0U4V9"/>
<dbReference type="GO" id="GO:0007508">
    <property type="term" value="P:larval heart development"/>
    <property type="evidence" value="ECO:0007669"/>
    <property type="project" value="TreeGrafter"/>
</dbReference>
<feature type="compositionally biased region" description="Basic and acidic residues" evidence="1">
    <location>
        <begin position="161"/>
        <end position="173"/>
    </location>
</feature>
<dbReference type="PANTHER" id="PTHR33395:SF22">
    <property type="entry name" value="REVERSE TRANSCRIPTASE DOMAIN-CONTAINING PROTEIN"/>
    <property type="match status" value="1"/>
</dbReference>
<feature type="signal peptide" evidence="2">
    <location>
        <begin position="1"/>
        <end position="18"/>
    </location>
</feature>
<proteinExistence type="predicted"/>
<dbReference type="GO" id="GO:0031012">
    <property type="term" value="C:extracellular matrix"/>
    <property type="evidence" value="ECO:0007669"/>
    <property type="project" value="TreeGrafter"/>
</dbReference>
<evidence type="ECO:0000313" key="3">
    <source>
        <dbReference type="EMBL" id="PKU41059.1"/>
    </source>
</evidence>
<accession>A0A2I0U4V9</accession>
<feature type="region of interest" description="Disordered" evidence="1">
    <location>
        <begin position="151"/>
        <end position="173"/>
    </location>
</feature>
<keyword evidence="3" id="KW-0418">Kinase</keyword>
<sequence>MTAGQFEVVLCLHALALSEDLSHPDISWRDNTAWHKQFRRFLESIGDKFLTQVTEEPTKRSGLPDLILKNKERHVGDVEVEGSLACSDHGVEQSGGSGAKIEITTLDIRRSDFGLFRDLLERVTWDNKLKGRGMQEKWLILKDHLLRAQEQSIPTSRKSSNKLEELHGWTRSS</sequence>
<keyword evidence="2" id="KW-0732">Signal</keyword>
<evidence type="ECO:0000313" key="4">
    <source>
        <dbReference type="Proteomes" id="UP000233556"/>
    </source>
</evidence>
<dbReference type="PANTHER" id="PTHR33395">
    <property type="entry name" value="TRANSCRIPTASE, PUTATIVE-RELATED-RELATED"/>
    <property type="match status" value="1"/>
</dbReference>
<name>A0A2I0U4V9_LIMLA</name>